<dbReference type="SUPFAM" id="SSF52540">
    <property type="entry name" value="P-loop containing nucleoside triphosphate hydrolases"/>
    <property type="match status" value="2"/>
</dbReference>
<evidence type="ECO:0000259" key="7">
    <source>
        <dbReference type="PROSITE" id="PS51903"/>
    </source>
</evidence>
<keyword evidence="9" id="KW-1185">Reference proteome</keyword>
<dbReference type="InterPro" id="IPR003593">
    <property type="entry name" value="AAA+_ATPase"/>
</dbReference>
<dbReference type="Pfam" id="PF02861">
    <property type="entry name" value="Clp_N"/>
    <property type="match status" value="1"/>
</dbReference>
<name>A0ABW5DTK7_9PROT</name>
<keyword evidence="2 6" id="KW-0677">Repeat</keyword>
<dbReference type="Gene3D" id="1.10.8.60">
    <property type="match status" value="1"/>
</dbReference>
<dbReference type="Pfam" id="PF17871">
    <property type="entry name" value="AAA_lid_9"/>
    <property type="match status" value="1"/>
</dbReference>
<dbReference type="PROSITE" id="PS51903">
    <property type="entry name" value="CLP_R"/>
    <property type="match status" value="1"/>
</dbReference>
<keyword evidence="3" id="KW-0547">Nucleotide-binding</keyword>
<dbReference type="Pfam" id="PF00004">
    <property type="entry name" value="AAA"/>
    <property type="match status" value="1"/>
</dbReference>
<evidence type="ECO:0000256" key="2">
    <source>
        <dbReference type="ARBA" id="ARBA00022737"/>
    </source>
</evidence>
<dbReference type="SUPFAM" id="SSF81923">
    <property type="entry name" value="Double Clp-N motif"/>
    <property type="match status" value="1"/>
</dbReference>
<evidence type="ECO:0000256" key="6">
    <source>
        <dbReference type="PROSITE-ProRule" id="PRU01251"/>
    </source>
</evidence>
<dbReference type="PANTHER" id="PTHR11638:SF184">
    <property type="entry name" value="ATPASE WITH CHAPERONE ACTIVITY"/>
    <property type="match status" value="1"/>
</dbReference>
<dbReference type="PRINTS" id="PR00300">
    <property type="entry name" value="CLPPROTEASEA"/>
</dbReference>
<keyword evidence="4" id="KW-0067">ATP-binding</keyword>
<comment type="caution">
    <text evidence="8">The sequence shown here is derived from an EMBL/GenBank/DDBJ whole genome shotgun (WGS) entry which is preliminary data.</text>
</comment>
<evidence type="ECO:0000256" key="5">
    <source>
        <dbReference type="ARBA" id="ARBA00023186"/>
    </source>
</evidence>
<evidence type="ECO:0000256" key="3">
    <source>
        <dbReference type="ARBA" id="ARBA00022741"/>
    </source>
</evidence>
<evidence type="ECO:0000256" key="4">
    <source>
        <dbReference type="ARBA" id="ARBA00022840"/>
    </source>
</evidence>
<evidence type="ECO:0000256" key="1">
    <source>
        <dbReference type="ARBA" id="ARBA00008675"/>
    </source>
</evidence>
<dbReference type="Proteomes" id="UP001597295">
    <property type="component" value="Unassembled WGS sequence"/>
</dbReference>
<protein>
    <submittedName>
        <fullName evidence="8">Type VI secretion system ATPase TssH</fullName>
    </submittedName>
</protein>
<dbReference type="Gene3D" id="3.40.50.300">
    <property type="entry name" value="P-loop containing nucleotide triphosphate hydrolases"/>
    <property type="match status" value="3"/>
</dbReference>
<dbReference type="NCBIfam" id="TIGR03345">
    <property type="entry name" value="VI_ClpV1"/>
    <property type="match status" value="1"/>
</dbReference>
<dbReference type="EMBL" id="JBHUIP010000013">
    <property type="protein sequence ID" value="MFD2264262.1"/>
    <property type="molecule type" value="Genomic_DNA"/>
</dbReference>
<sequence>MSRDMRLLIGKLGPAPRSALEKAASATLAATHFTVELEHLLLQLLQPPCKDVLPILKYYELDVGAIEADLRKALEPMKRGNGRTPALSPRLLDLLEEAWVIASVQLGHASIRSGTLLAAALSRDSTRSVLIDACPLLLKIPRDHLAENLGEFLKSSAEDSAAPAGVAGEEAPTAAPGGALDQYTQDLTALARAGKMDPIVGRDSEIRQVIDILMRRRQNNPILTGEPGVGKTAVAEGFAQRIAAGTVPEPLKKVVLRSLDLGLLQAGAGLKGEFEQRLKNVISEVAASPVPVILFVDEAHTLIGAGGAAGQADAANLLKPALARGELRTIAATTWAEYKRYVEKDPALARRFQVVKVAEPDDAAAVAMLRGVAVKMEQHHGVRVTAGAIEAAVKLTSRYITGRQQPDKALSVLDTACARVAVARDATPAPLEAVHQHLAILDNELIILHRESAEGISHHRRLIQAEEERILLKAQEADLQQRWEEESAVAARLRDLLRAGSLDADALMELREQLVEMQGETPLVPVEVDGRVIADVVAAWTGIPVGRMMRDDISLLTSLEARLERRVVGQPQALEAIATRLRTYHAGLAEPGKPIGVFLLCGPTGVGKTETALALAELMYGGDRGLTTINMSEFQEPHTVALLKGSPPGYVGYGQGGVLTEAVRRAPYSLVLLDEIEKAHPDVCDLFYQVFDKGRLEDAEGTEVDFRNTVICLTSNLGAEAITQLMTQGIDAESIAEAIRPVLLKRFKPAFLSRMTIVPYGPLTRDLIEQVLDLKLSHLSTRLFESHGTTLTLGGDVRASLLERCLGAEEGGARLIDHVLGSSLQADLADLILEAMAKGDRLGGIFVSLDLDGRFSYEFTEAT</sequence>
<dbReference type="InterPro" id="IPR019489">
    <property type="entry name" value="Clp_ATPase_C"/>
</dbReference>
<dbReference type="InterPro" id="IPR004176">
    <property type="entry name" value="Clp_R_N"/>
</dbReference>
<proteinExistence type="inferred from homology"/>
<accession>A0ABW5DTK7</accession>
<dbReference type="SMART" id="SM00382">
    <property type="entry name" value="AAA"/>
    <property type="match status" value="2"/>
</dbReference>
<dbReference type="CDD" id="cd00009">
    <property type="entry name" value="AAA"/>
    <property type="match status" value="1"/>
</dbReference>
<reference evidence="9" key="1">
    <citation type="journal article" date="2019" name="Int. J. Syst. Evol. Microbiol.">
        <title>The Global Catalogue of Microorganisms (GCM) 10K type strain sequencing project: providing services to taxonomists for standard genome sequencing and annotation.</title>
        <authorList>
            <consortium name="The Broad Institute Genomics Platform"/>
            <consortium name="The Broad Institute Genome Sequencing Center for Infectious Disease"/>
            <person name="Wu L."/>
            <person name="Ma J."/>
        </authorList>
    </citation>
    <scope>NUCLEOTIDE SEQUENCE [LARGE SCALE GENOMIC DNA]</scope>
    <source>
        <strain evidence="9">CGMCC 1.19062</strain>
    </source>
</reference>
<dbReference type="InterPro" id="IPR041546">
    <property type="entry name" value="ClpA/ClpB_AAA_lid"/>
</dbReference>
<dbReference type="InterPro" id="IPR027417">
    <property type="entry name" value="P-loop_NTPase"/>
</dbReference>
<comment type="similarity">
    <text evidence="1">Belongs to the ClpA/ClpB family.</text>
</comment>
<dbReference type="PROSITE" id="PS00870">
    <property type="entry name" value="CLPAB_1"/>
    <property type="match status" value="1"/>
</dbReference>
<dbReference type="InterPro" id="IPR001270">
    <property type="entry name" value="ClpA/B"/>
</dbReference>
<dbReference type="SMART" id="SM01086">
    <property type="entry name" value="ClpB_D2-small"/>
    <property type="match status" value="1"/>
</dbReference>
<dbReference type="Pfam" id="PF07724">
    <property type="entry name" value="AAA_2"/>
    <property type="match status" value="1"/>
</dbReference>
<dbReference type="RefSeq" id="WP_379877333.1">
    <property type="nucleotide sequence ID" value="NZ_JBHUIP010000013.1"/>
</dbReference>
<dbReference type="Pfam" id="PF10431">
    <property type="entry name" value="ClpB_D2-small"/>
    <property type="match status" value="1"/>
</dbReference>
<dbReference type="Gene3D" id="1.10.1780.10">
    <property type="entry name" value="Clp, N-terminal domain"/>
    <property type="match status" value="1"/>
</dbReference>
<dbReference type="InterPro" id="IPR018368">
    <property type="entry name" value="ClpA/B_CS1"/>
</dbReference>
<dbReference type="InterPro" id="IPR036628">
    <property type="entry name" value="Clp_N_dom_sf"/>
</dbReference>
<dbReference type="CDD" id="cd19499">
    <property type="entry name" value="RecA-like_ClpB_Hsp104-like"/>
    <property type="match status" value="1"/>
</dbReference>
<evidence type="ECO:0000313" key="9">
    <source>
        <dbReference type="Proteomes" id="UP001597295"/>
    </source>
</evidence>
<organism evidence="8 9">
    <name type="scientific">Lacibacterium aquatile</name>
    <dbReference type="NCBI Taxonomy" id="1168082"/>
    <lineage>
        <taxon>Bacteria</taxon>
        <taxon>Pseudomonadati</taxon>
        <taxon>Pseudomonadota</taxon>
        <taxon>Alphaproteobacteria</taxon>
        <taxon>Rhodospirillales</taxon>
        <taxon>Rhodospirillaceae</taxon>
    </lineage>
</organism>
<dbReference type="PANTHER" id="PTHR11638">
    <property type="entry name" value="ATP-DEPENDENT CLP PROTEASE"/>
    <property type="match status" value="1"/>
</dbReference>
<dbReference type="InterPro" id="IPR050130">
    <property type="entry name" value="ClpA_ClpB"/>
</dbReference>
<dbReference type="InterPro" id="IPR003959">
    <property type="entry name" value="ATPase_AAA_core"/>
</dbReference>
<gene>
    <name evidence="8" type="primary">tssH</name>
    <name evidence="8" type="synonym">clpV</name>
    <name evidence="8" type="ORF">ACFSM5_15270</name>
</gene>
<feature type="domain" description="Clp R" evidence="7">
    <location>
        <begin position="9"/>
        <end position="151"/>
    </location>
</feature>
<dbReference type="InterPro" id="IPR017729">
    <property type="entry name" value="ATPase_T6SS_ClpV1"/>
</dbReference>
<evidence type="ECO:0000313" key="8">
    <source>
        <dbReference type="EMBL" id="MFD2264262.1"/>
    </source>
</evidence>
<keyword evidence="5" id="KW-0143">Chaperone</keyword>